<evidence type="ECO:0000313" key="2">
    <source>
        <dbReference type="Proteomes" id="UP001350972"/>
    </source>
</evidence>
<dbReference type="Proteomes" id="UP001350972">
    <property type="component" value="Chromosome"/>
</dbReference>
<protein>
    <recommendedName>
        <fullName evidence="3">PerC family transcriptional regulator</fullName>
    </recommendedName>
</protein>
<accession>A0ABZ2DUE6</accession>
<gene>
    <name evidence="1" type="ORF">LM286_16000</name>
</gene>
<proteinExistence type="predicted"/>
<keyword evidence="2" id="KW-1185">Reference proteome</keyword>
<sequence length="153" mass="17168">MIIAKSAFEFIEKNPGVMMRDIIAAFPQCNPMSVKNAVHRLYYEGRLASSQTSSGYRYRVAGNPDGNDQIQPEDTSEAMRNLELVARTLESQRYFRRAATVWQQLCDSNCSVKSRERYMRMKNQCVRNAKSGTNSSGISMPAGNYCGGDLCSD</sequence>
<reference evidence="1 2" key="1">
    <citation type="submission" date="2024-02" db="EMBL/GenBank/DDBJ databases">
        <title>Tn5403 promotes plasmid rearrangements and degradation of the Klebsiella pneumoniae carbapenemase (KPC) transposon Tn4401.</title>
        <authorList>
            <person name="Sheppard A.E."/>
            <person name="Barry K.E."/>
            <person name="Parikh H.I."/>
            <person name="Vegesana K."/>
            <person name="Sebra R."/>
            <person name="George S."/>
            <person name="Sanderson N.D."/>
            <person name="Stoesser N."/>
            <person name="Eyre D.W."/>
            <person name="Crook D.W."/>
            <person name="Walker A.S."/>
            <person name="Mathers A.J."/>
        </authorList>
    </citation>
    <scope>NUCLEOTIDE SEQUENCE [LARGE SCALE GENOMIC DNA]</scope>
    <source>
        <strain evidence="1 2">CAV1921</strain>
    </source>
</reference>
<dbReference type="EMBL" id="CP145163">
    <property type="protein sequence ID" value="WWC09869.1"/>
    <property type="molecule type" value="Genomic_DNA"/>
</dbReference>
<name>A0ABZ2DUE6_RAOOR</name>
<evidence type="ECO:0000313" key="1">
    <source>
        <dbReference type="EMBL" id="WWC09869.1"/>
    </source>
</evidence>
<evidence type="ECO:0008006" key="3">
    <source>
        <dbReference type="Google" id="ProtNLM"/>
    </source>
</evidence>
<organism evidence="1 2">
    <name type="scientific">Raoultella ornithinolytica</name>
    <name type="common">Klebsiella ornithinolytica</name>
    <dbReference type="NCBI Taxonomy" id="54291"/>
    <lineage>
        <taxon>Bacteria</taxon>
        <taxon>Pseudomonadati</taxon>
        <taxon>Pseudomonadota</taxon>
        <taxon>Gammaproteobacteria</taxon>
        <taxon>Enterobacterales</taxon>
        <taxon>Enterobacteriaceae</taxon>
        <taxon>Klebsiella/Raoultella group</taxon>
        <taxon>Raoultella</taxon>
    </lineage>
</organism>
<dbReference type="RefSeq" id="WP_087730927.1">
    <property type="nucleotide sequence ID" value="NZ_CP145156.1"/>
</dbReference>